<evidence type="ECO:0000313" key="1">
    <source>
        <dbReference type="Ensembl" id="ENSCSRP00000007936.1"/>
    </source>
</evidence>
<proteinExistence type="predicted"/>
<sequence>TTTANPTVSSRADLSQLDLIEYVRQHHWGNHTFGGHFRSIVENYSVATQVAMCLVLFEKIRKLSATALGGGFLLLQMVEQNVNKSTEFIKREHNSI</sequence>
<keyword evidence="2" id="KW-1185">Reference proteome</keyword>
<dbReference type="Ensembl" id="ENSCSRT00000008202.1">
    <property type="protein sequence ID" value="ENSCSRP00000007936.1"/>
    <property type="gene ID" value="ENSCSRG00000005841.1"/>
</dbReference>
<reference evidence="1" key="2">
    <citation type="submission" date="2025-09" db="UniProtKB">
        <authorList>
            <consortium name="Ensembl"/>
        </authorList>
    </citation>
    <scope>IDENTIFICATION</scope>
</reference>
<accession>A0A8C3S2P4</accession>
<evidence type="ECO:0000313" key="2">
    <source>
        <dbReference type="Proteomes" id="UP000694403"/>
    </source>
</evidence>
<dbReference type="AlphaFoldDB" id="A0A8C3S2P4"/>
<protein>
    <submittedName>
        <fullName evidence="1">Uncharacterized protein</fullName>
    </submittedName>
</protein>
<organism evidence="1 2">
    <name type="scientific">Chelydra serpentina</name>
    <name type="common">Snapping turtle</name>
    <name type="synonym">Testudo serpentina</name>
    <dbReference type="NCBI Taxonomy" id="8475"/>
    <lineage>
        <taxon>Eukaryota</taxon>
        <taxon>Metazoa</taxon>
        <taxon>Chordata</taxon>
        <taxon>Craniata</taxon>
        <taxon>Vertebrata</taxon>
        <taxon>Euteleostomi</taxon>
        <taxon>Archelosauria</taxon>
        <taxon>Testudinata</taxon>
        <taxon>Testudines</taxon>
        <taxon>Cryptodira</taxon>
        <taxon>Durocryptodira</taxon>
        <taxon>Americhelydia</taxon>
        <taxon>Chelydroidea</taxon>
        <taxon>Chelydridae</taxon>
        <taxon>Chelydra</taxon>
    </lineage>
</organism>
<dbReference type="Proteomes" id="UP000694403">
    <property type="component" value="Unplaced"/>
</dbReference>
<name>A0A8C3S2P4_CHESE</name>
<reference evidence="1" key="1">
    <citation type="submission" date="2025-08" db="UniProtKB">
        <authorList>
            <consortium name="Ensembl"/>
        </authorList>
    </citation>
    <scope>IDENTIFICATION</scope>
</reference>